<evidence type="ECO:0000256" key="3">
    <source>
        <dbReference type="ARBA" id="ARBA00023285"/>
    </source>
</evidence>
<feature type="domain" description="NodB homology" evidence="6">
    <location>
        <begin position="31"/>
        <end position="305"/>
    </location>
</feature>
<proteinExistence type="predicted"/>
<dbReference type="EC" id="3.5.1.41" evidence="4"/>
<dbReference type="eggNOG" id="ENOG502SIUI">
    <property type="taxonomic scope" value="Eukaryota"/>
</dbReference>
<organism evidence="7 8">
    <name type="scientific">Baudoinia panamericana (strain UAMH 10762)</name>
    <name type="common">Angels' share fungus</name>
    <name type="synonym">Baudoinia compniacensis (strain UAMH 10762)</name>
    <dbReference type="NCBI Taxonomy" id="717646"/>
    <lineage>
        <taxon>Eukaryota</taxon>
        <taxon>Fungi</taxon>
        <taxon>Dikarya</taxon>
        <taxon>Ascomycota</taxon>
        <taxon>Pezizomycotina</taxon>
        <taxon>Dothideomycetes</taxon>
        <taxon>Dothideomycetidae</taxon>
        <taxon>Mycosphaerellales</taxon>
        <taxon>Teratosphaeriaceae</taxon>
        <taxon>Baudoinia</taxon>
    </lineage>
</organism>
<dbReference type="InterPro" id="IPR011330">
    <property type="entry name" value="Glyco_hydro/deAcase_b/a-brl"/>
</dbReference>
<evidence type="ECO:0000259" key="6">
    <source>
        <dbReference type="PROSITE" id="PS51677"/>
    </source>
</evidence>
<name>M2NAL0_BAUPA</name>
<evidence type="ECO:0000256" key="1">
    <source>
        <dbReference type="ARBA" id="ARBA00001941"/>
    </source>
</evidence>
<dbReference type="InterPro" id="IPR050248">
    <property type="entry name" value="Polysacc_deacetylase_ArnD"/>
</dbReference>
<dbReference type="Proteomes" id="UP000011761">
    <property type="component" value="Unassembled WGS sequence"/>
</dbReference>
<dbReference type="SUPFAM" id="SSF88713">
    <property type="entry name" value="Glycoside hydrolase/deacetylase"/>
    <property type="match status" value="1"/>
</dbReference>
<dbReference type="OrthoDB" id="3162524at2759"/>
<keyword evidence="2" id="KW-0624">Polysaccharide degradation</keyword>
<keyword evidence="8" id="KW-1185">Reference proteome</keyword>
<evidence type="ECO:0000256" key="2">
    <source>
        <dbReference type="ARBA" id="ARBA00023024"/>
    </source>
</evidence>
<dbReference type="GO" id="GO:0004099">
    <property type="term" value="F:chitin deacetylase activity"/>
    <property type="evidence" value="ECO:0007669"/>
    <property type="project" value="UniProtKB-EC"/>
</dbReference>
<dbReference type="InterPro" id="IPR002509">
    <property type="entry name" value="NODB_dom"/>
</dbReference>
<dbReference type="KEGG" id="bcom:BAUCODRAFT_465430"/>
<dbReference type="PROSITE" id="PS51677">
    <property type="entry name" value="NODB"/>
    <property type="match status" value="1"/>
</dbReference>
<dbReference type="Gene3D" id="3.20.20.370">
    <property type="entry name" value="Glycoside hydrolase/deacetylase"/>
    <property type="match status" value="1"/>
</dbReference>
<accession>M2NAL0</accession>
<comment type="cofactor">
    <cofactor evidence="1">
        <name>Co(2+)</name>
        <dbReference type="ChEBI" id="CHEBI:48828"/>
    </cofactor>
</comment>
<evidence type="ECO:0000313" key="7">
    <source>
        <dbReference type="EMBL" id="EMC96174.1"/>
    </source>
</evidence>
<dbReference type="RefSeq" id="XP_007676370.1">
    <property type="nucleotide sequence ID" value="XM_007678180.1"/>
</dbReference>
<reference evidence="7 8" key="1">
    <citation type="journal article" date="2012" name="PLoS Pathog.">
        <title>Diverse lifestyles and strategies of plant pathogenesis encoded in the genomes of eighteen Dothideomycetes fungi.</title>
        <authorList>
            <person name="Ohm R.A."/>
            <person name="Feau N."/>
            <person name="Henrissat B."/>
            <person name="Schoch C.L."/>
            <person name="Horwitz B.A."/>
            <person name="Barry K.W."/>
            <person name="Condon B.J."/>
            <person name="Copeland A.C."/>
            <person name="Dhillon B."/>
            <person name="Glaser F."/>
            <person name="Hesse C.N."/>
            <person name="Kosti I."/>
            <person name="LaButti K."/>
            <person name="Lindquist E.A."/>
            <person name="Lucas S."/>
            <person name="Salamov A.A."/>
            <person name="Bradshaw R.E."/>
            <person name="Ciuffetti L."/>
            <person name="Hamelin R.C."/>
            <person name="Kema G.H.J."/>
            <person name="Lawrence C."/>
            <person name="Scott J.A."/>
            <person name="Spatafora J.W."/>
            <person name="Turgeon B.G."/>
            <person name="de Wit P.J.G.M."/>
            <person name="Zhong S."/>
            <person name="Goodwin S.B."/>
            <person name="Grigoriev I.V."/>
        </authorList>
    </citation>
    <scope>NUCLEOTIDE SEQUENCE [LARGE SCALE GENOMIC DNA]</scope>
    <source>
        <strain evidence="7 8">UAMH 10762</strain>
    </source>
</reference>
<keyword evidence="2" id="KW-0146">Chitin degradation</keyword>
<keyword evidence="3" id="KW-0170">Cobalt</keyword>
<evidence type="ECO:0000313" key="8">
    <source>
        <dbReference type="Proteomes" id="UP000011761"/>
    </source>
</evidence>
<evidence type="ECO:0000256" key="4">
    <source>
        <dbReference type="ARBA" id="ARBA00024056"/>
    </source>
</evidence>
<sequence length="305" mass="33980">MAGDGRWPNGAKAAIAFTIDNMAEAADLNRGLWPADQPVGSHYSVTEVLPKFLAMLKKYDVHATYFIESWNLSHYPTAVRQVAEAGHEIAWHAWQHEAWNQLDQAAEKANFERSFGAEGLRGFTAAGGEGEGVVDRYRGFRPPGGIIHGDRTLNLCKNYGLDYISPAAEDAALVSLQGGKDHIVVLPFRWSTVDAYYYMDAFSGLRKMKGQLPAEPQSSKTLVERYKAEIDNAIETGGYVSTLFHPFLTNTAERLEAMDTVTQYMVRKRDEGVIWLARCCDVANFISKHPDTVGGDPKWDTSSWR</sequence>
<dbReference type="GO" id="GO:0005975">
    <property type="term" value="P:carbohydrate metabolic process"/>
    <property type="evidence" value="ECO:0007669"/>
    <property type="project" value="InterPro"/>
</dbReference>
<dbReference type="Pfam" id="PF01522">
    <property type="entry name" value="Polysacc_deac_1"/>
    <property type="match status" value="1"/>
</dbReference>
<keyword evidence="2" id="KW-0119">Carbohydrate metabolism</keyword>
<dbReference type="AlphaFoldDB" id="M2NAL0"/>
<dbReference type="PANTHER" id="PTHR10587">
    <property type="entry name" value="GLYCOSYL TRANSFERASE-RELATED"/>
    <property type="match status" value="1"/>
</dbReference>
<dbReference type="GO" id="GO:0006032">
    <property type="term" value="P:chitin catabolic process"/>
    <property type="evidence" value="ECO:0007669"/>
    <property type="project" value="UniProtKB-KW"/>
</dbReference>
<dbReference type="GO" id="GO:0009272">
    <property type="term" value="P:fungal-type cell wall biogenesis"/>
    <property type="evidence" value="ECO:0007669"/>
    <property type="project" value="UniProtKB-ARBA"/>
</dbReference>
<dbReference type="HOGENOM" id="CLU_029940_1_2_1"/>
<protein>
    <recommendedName>
        <fullName evidence="4">chitin deacetylase</fullName>
        <ecNumber evidence="4">3.5.1.41</ecNumber>
    </recommendedName>
</protein>
<evidence type="ECO:0000256" key="5">
    <source>
        <dbReference type="ARBA" id="ARBA00048494"/>
    </source>
</evidence>
<gene>
    <name evidence="7" type="ORF">BAUCODRAFT_465430</name>
</gene>
<comment type="catalytic activity">
    <reaction evidence="5">
        <text>[(1-&gt;4)-N-acetyl-beta-D-glucosaminyl](n) + n H2O = chitosan + n acetate</text>
        <dbReference type="Rhea" id="RHEA:10464"/>
        <dbReference type="Rhea" id="RHEA-COMP:9593"/>
        <dbReference type="Rhea" id="RHEA-COMP:9597"/>
        <dbReference type="ChEBI" id="CHEBI:15377"/>
        <dbReference type="ChEBI" id="CHEBI:17029"/>
        <dbReference type="ChEBI" id="CHEBI:30089"/>
        <dbReference type="ChEBI" id="CHEBI:57704"/>
        <dbReference type="EC" id="3.5.1.41"/>
    </reaction>
    <physiologicalReaction direction="left-to-right" evidence="5">
        <dbReference type="Rhea" id="RHEA:10465"/>
    </physiologicalReaction>
</comment>
<dbReference type="GeneID" id="19114608"/>
<dbReference type="EMBL" id="KB445555">
    <property type="protein sequence ID" value="EMC96174.1"/>
    <property type="molecule type" value="Genomic_DNA"/>
</dbReference>
<dbReference type="OMA" id="HAWQHEA"/>